<sequence>MLPHLFHSRRLRRHGYQGEPAGDGRSTALLEHYGDRSHIAGRTLYMLAMSGMQRETLEVKESESQVWYITREENPNTADPSEEQ</sequence>
<feature type="region of interest" description="Disordered" evidence="1">
    <location>
        <begin position="1"/>
        <end position="24"/>
    </location>
</feature>
<keyword evidence="3" id="KW-1185">Reference proteome</keyword>
<evidence type="ECO:0000313" key="3">
    <source>
        <dbReference type="Proteomes" id="UP001066276"/>
    </source>
</evidence>
<name>A0AAV7UAC2_PLEWA</name>
<gene>
    <name evidence="2" type="ORF">NDU88_001491</name>
</gene>
<accession>A0AAV7UAC2</accession>
<protein>
    <submittedName>
        <fullName evidence="2">Uncharacterized protein</fullName>
    </submittedName>
</protein>
<dbReference type="Proteomes" id="UP001066276">
    <property type="component" value="Chromosome 3_1"/>
</dbReference>
<reference evidence="2" key="1">
    <citation type="journal article" date="2022" name="bioRxiv">
        <title>Sequencing and chromosome-scale assembly of the giantPleurodeles waltlgenome.</title>
        <authorList>
            <person name="Brown T."/>
            <person name="Elewa A."/>
            <person name="Iarovenko S."/>
            <person name="Subramanian E."/>
            <person name="Araus A.J."/>
            <person name="Petzold A."/>
            <person name="Susuki M."/>
            <person name="Suzuki K.-i.T."/>
            <person name="Hayashi T."/>
            <person name="Toyoda A."/>
            <person name="Oliveira C."/>
            <person name="Osipova E."/>
            <person name="Leigh N.D."/>
            <person name="Simon A."/>
            <person name="Yun M.H."/>
        </authorList>
    </citation>
    <scope>NUCLEOTIDE SEQUENCE</scope>
    <source>
        <strain evidence="2">20211129_DDA</strain>
        <tissue evidence="2">Liver</tissue>
    </source>
</reference>
<proteinExistence type="predicted"/>
<dbReference type="AlphaFoldDB" id="A0AAV7UAC2"/>
<evidence type="ECO:0000313" key="2">
    <source>
        <dbReference type="EMBL" id="KAJ1184688.1"/>
    </source>
</evidence>
<dbReference type="EMBL" id="JANPWB010000005">
    <property type="protein sequence ID" value="KAJ1184688.1"/>
    <property type="molecule type" value="Genomic_DNA"/>
</dbReference>
<organism evidence="2 3">
    <name type="scientific">Pleurodeles waltl</name>
    <name type="common">Iberian ribbed newt</name>
    <dbReference type="NCBI Taxonomy" id="8319"/>
    <lineage>
        <taxon>Eukaryota</taxon>
        <taxon>Metazoa</taxon>
        <taxon>Chordata</taxon>
        <taxon>Craniata</taxon>
        <taxon>Vertebrata</taxon>
        <taxon>Euteleostomi</taxon>
        <taxon>Amphibia</taxon>
        <taxon>Batrachia</taxon>
        <taxon>Caudata</taxon>
        <taxon>Salamandroidea</taxon>
        <taxon>Salamandridae</taxon>
        <taxon>Pleurodelinae</taxon>
        <taxon>Pleurodeles</taxon>
    </lineage>
</organism>
<feature type="compositionally biased region" description="Basic residues" evidence="1">
    <location>
        <begin position="1"/>
        <end position="15"/>
    </location>
</feature>
<comment type="caution">
    <text evidence="2">The sequence shown here is derived from an EMBL/GenBank/DDBJ whole genome shotgun (WGS) entry which is preliminary data.</text>
</comment>
<evidence type="ECO:0000256" key="1">
    <source>
        <dbReference type="SAM" id="MobiDB-lite"/>
    </source>
</evidence>